<protein>
    <submittedName>
        <fullName evidence="1">Uncharacterized protein</fullName>
    </submittedName>
</protein>
<dbReference type="RefSeq" id="WP_163820400.1">
    <property type="nucleotide sequence ID" value="NZ_JAAGOB010000012.1"/>
</dbReference>
<evidence type="ECO:0000313" key="2">
    <source>
        <dbReference type="Proteomes" id="UP000469185"/>
    </source>
</evidence>
<evidence type="ECO:0000313" key="1">
    <source>
        <dbReference type="EMBL" id="NED97633.1"/>
    </source>
</evidence>
<reference evidence="1 2" key="1">
    <citation type="submission" date="2020-02" db="EMBL/GenBank/DDBJ databases">
        <authorList>
            <person name="Li X.-J."/>
            <person name="Feng X.-M."/>
        </authorList>
    </citation>
    <scope>NUCLEOTIDE SEQUENCE [LARGE SCALE GENOMIC DNA]</scope>
    <source>
        <strain evidence="1 2">CGMCC 4.7225</strain>
    </source>
</reference>
<dbReference type="Proteomes" id="UP000469185">
    <property type="component" value="Unassembled WGS sequence"/>
</dbReference>
<gene>
    <name evidence="1" type="ORF">G1H11_20245</name>
</gene>
<keyword evidence="2" id="KW-1185">Reference proteome</keyword>
<sequence>MGGGSAKVDIDGVPVFAKRIPLTDREFAHPRVTSNLFDLPMFCQYGVVSPGFNAWRERAANVMMNDTMLAGETGAFPLLHHWRVLPGRPPVAAEHVDTDAAVAAAVGRRLSAEYRGRTY</sequence>
<dbReference type="EMBL" id="JAAGOB010000012">
    <property type="protein sequence ID" value="NED97633.1"/>
    <property type="molecule type" value="Genomic_DNA"/>
</dbReference>
<proteinExistence type="predicted"/>
<organism evidence="1 2">
    <name type="scientific">Phytoactinopolyspora alkaliphila</name>
    <dbReference type="NCBI Taxonomy" id="1783498"/>
    <lineage>
        <taxon>Bacteria</taxon>
        <taxon>Bacillati</taxon>
        <taxon>Actinomycetota</taxon>
        <taxon>Actinomycetes</taxon>
        <taxon>Jiangellales</taxon>
        <taxon>Jiangellaceae</taxon>
        <taxon>Phytoactinopolyspora</taxon>
    </lineage>
</organism>
<comment type="caution">
    <text evidence="1">The sequence shown here is derived from an EMBL/GenBank/DDBJ whole genome shotgun (WGS) entry which is preliminary data.</text>
</comment>
<name>A0A6N9YRI3_9ACTN</name>
<dbReference type="AlphaFoldDB" id="A0A6N9YRI3"/>
<accession>A0A6N9YRI3</accession>